<evidence type="ECO:0000313" key="1">
    <source>
        <dbReference type="EMBL" id="MBP1921828.1"/>
    </source>
</evidence>
<name>A0A8T4GBN0_9EURY</name>
<keyword evidence="2" id="KW-1185">Reference proteome</keyword>
<organism evidence="1 2">
    <name type="scientific">Halorubrum alkaliphilum</name>
    <dbReference type="NCBI Taxonomy" id="261290"/>
    <lineage>
        <taxon>Archaea</taxon>
        <taxon>Methanobacteriati</taxon>
        <taxon>Methanobacteriota</taxon>
        <taxon>Stenosarchaea group</taxon>
        <taxon>Halobacteria</taxon>
        <taxon>Halobacteriales</taxon>
        <taxon>Haloferacaceae</taxon>
        <taxon>Halorubrum</taxon>
    </lineage>
</organism>
<proteinExistence type="predicted"/>
<evidence type="ECO:0000313" key="2">
    <source>
        <dbReference type="Proteomes" id="UP000823588"/>
    </source>
</evidence>
<dbReference type="AlphaFoldDB" id="A0A8T4GBN0"/>
<dbReference type="EMBL" id="JAGGKQ010000004">
    <property type="protein sequence ID" value="MBP1921828.1"/>
    <property type="molecule type" value="Genomic_DNA"/>
</dbReference>
<protein>
    <submittedName>
        <fullName evidence="1">Uncharacterized protein</fullName>
    </submittedName>
</protein>
<dbReference type="OrthoDB" id="324846at2157"/>
<dbReference type="RefSeq" id="WP_209483419.1">
    <property type="nucleotide sequence ID" value="NZ_JAGGKQ010000004.1"/>
</dbReference>
<comment type="caution">
    <text evidence="1">The sequence shown here is derived from an EMBL/GenBank/DDBJ whole genome shotgun (WGS) entry which is preliminary data.</text>
</comment>
<dbReference type="Proteomes" id="UP000823588">
    <property type="component" value="Unassembled WGS sequence"/>
</dbReference>
<gene>
    <name evidence="1" type="ORF">J2751_000825</name>
</gene>
<accession>A0A8T4GBN0</accession>
<reference evidence="1" key="1">
    <citation type="submission" date="2021-03" db="EMBL/GenBank/DDBJ databases">
        <title>Genomic Encyclopedia of Type Strains, Phase IV (KMG-IV): sequencing the most valuable type-strain genomes for metagenomic binning, comparative biology and taxonomic classification.</title>
        <authorList>
            <person name="Goeker M."/>
        </authorList>
    </citation>
    <scope>NUCLEOTIDE SEQUENCE</scope>
    <source>
        <strain evidence="1">DSM 23564</strain>
    </source>
</reference>
<sequence>MTDDNDVYTPAQFREHQDGYGVRDADADRHTGVVRDPTVSRYLSVVANEYDPREASQPGHMPGTYDELGEVQQIRSIAATETGREALANGDMPTLKHLTGDQQQRADISGMKAIQQLDQIITSPAPVIVILGEMGAGKTDFAGLLGQRATHLLGVDKVASNIPTLEETDPWIDGDGEARTGFVPNFATMDEWVRQDGDPLENDQSRKLFLGDEFSSVGSGSGKSGHLMRQKMGPLVFKIRKYDGLLIYIAHDESSIHPLLWRVGVIVKKTAKKRAIVADKIKSGELRDIQFEIDGIPQTDWRYDTKDPSVWSWTDEDDDEEPEPGEVAYDVALWTVKACKEDGLSHRETAKFVPFGKSWVGDRWPEIREGEHAGALDRVEAITA</sequence>